<dbReference type="InterPro" id="IPR036397">
    <property type="entry name" value="RNaseH_sf"/>
</dbReference>
<dbReference type="CDD" id="cd09279">
    <property type="entry name" value="RNase_HI_like"/>
    <property type="match status" value="1"/>
</dbReference>
<dbReference type="PaxDb" id="522772-Dacet_1750"/>
<dbReference type="Gene3D" id="3.30.420.10">
    <property type="entry name" value="Ribonuclease H-like superfamily/Ribonuclease H"/>
    <property type="match status" value="1"/>
</dbReference>
<proteinExistence type="predicted"/>
<dbReference type="Pfam" id="PF13456">
    <property type="entry name" value="RVT_3"/>
    <property type="match status" value="1"/>
</dbReference>
<keyword evidence="3" id="KW-1185">Reference proteome</keyword>
<evidence type="ECO:0000259" key="1">
    <source>
        <dbReference type="PROSITE" id="PS50879"/>
    </source>
</evidence>
<dbReference type="AlphaFoldDB" id="D4H0K1"/>
<dbReference type="KEGG" id="dap:Dacet_1750"/>
<organism evidence="2 3">
    <name type="scientific">Denitrovibrio acetiphilus (strain DSM 12809 / NBRC 114555 / N2460)</name>
    <dbReference type="NCBI Taxonomy" id="522772"/>
    <lineage>
        <taxon>Bacteria</taxon>
        <taxon>Pseudomonadati</taxon>
        <taxon>Deferribacterota</taxon>
        <taxon>Deferribacteres</taxon>
        <taxon>Deferribacterales</taxon>
        <taxon>Geovibrionaceae</taxon>
        <taxon>Denitrovibrio</taxon>
    </lineage>
</organism>
<dbReference type="FunCoup" id="D4H0K1">
    <property type="interactions" value="220"/>
</dbReference>
<dbReference type="eggNOG" id="COG0328">
    <property type="taxonomic scope" value="Bacteria"/>
</dbReference>
<dbReference type="OrthoDB" id="7845843at2"/>
<feature type="domain" description="RNase H type-1" evidence="1">
    <location>
        <begin position="1"/>
        <end position="133"/>
    </location>
</feature>
<dbReference type="GO" id="GO:0003676">
    <property type="term" value="F:nucleic acid binding"/>
    <property type="evidence" value="ECO:0007669"/>
    <property type="project" value="InterPro"/>
</dbReference>
<dbReference type="RefSeq" id="WP_013011025.1">
    <property type="nucleotide sequence ID" value="NC_013943.1"/>
</dbReference>
<gene>
    <name evidence="2" type="ordered locus">Dacet_1750</name>
</gene>
<dbReference type="InterPro" id="IPR012337">
    <property type="entry name" value="RNaseH-like_sf"/>
</dbReference>
<dbReference type="STRING" id="522772.Dacet_1750"/>
<dbReference type="GO" id="GO:0004523">
    <property type="term" value="F:RNA-DNA hybrid ribonuclease activity"/>
    <property type="evidence" value="ECO:0007669"/>
    <property type="project" value="InterPro"/>
</dbReference>
<dbReference type="SUPFAM" id="SSF53098">
    <property type="entry name" value="Ribonuclease H-like"/>
    <property type="match status" value="1"/>
</dbReference>
<reference evidence="2 3" key="1">
    <citation type="journal article" date="2010" name="Stand. Genomic Sci.">
        <title>Complete genome sequence of Denitrovibrio acetiphilus type strain (N2460).</title>
        <authorList>
            <person name="Kiss H."/>
            <person name="Lang E."/>
            <person name="Lapidus A."/>
            <person name="Copeland A."/>
            <person name="Nolan M."/>
            <person name="Glavina Del Rio T."/>
            <person name="Chen F."/>
            <person name="Lucas S."/>
            <person name="Tice H."/>
            <person name="Cheng J.F."/>
            <person name="Han C."/>
            <person name="Goodwin L."/>
            <person name="Pitluck S."/>
            <person name="Liolios K."/>
            <person name="Pati A."/>
            <person name="Ivanova N."/>
            <person name="Mavromatis K."/>
            <person name="Chen A."/>
            <person name="Palaniappan K."/>
            <person name="Land M."/>
            <person name="Hauser L."/>
            <person name="Chang Y.J."/>
            <person name="Jeffries C.D."/>
            <person name="Detter J.C."/>
            <person name="Brettin T."/>
            <person name="Spring S."/>
            <person name="Rohde M."/>
            <person name="Goker M."/>
            <person name="Woyke T."/>
            <person name="Bristow J."/>
            <person name="Eisen J.A."/>
            <person name="Markowitz V."/>
            <person name="Hugenholtz P."/>
            <person name="Kyrpides N.C."/>
            <person name="Klenk H.P."/>
        </authorList>
    </citation>
    <scope>NUCLEOTIDE SEQUENCE [LARGE SCALE GENOMIC DNA]</scope>
    <source>
        <strain evidence="3">DSM 12809 / NBRC 114555 / N2460</strain>
    </source>
</reference>
<protein>
    <submittedName>
        <fullName evidence="2">Ribonuclease H</fullName>
    </submittedName>
</protein>
<dbReference type="InterPro" id="IPR002156">
    <property type="entry name" value="RNaseH_domain"/>
</dbReference>
<dbReference type="PROSITE" id="PS50879">
    <property type="entry name" value="RNASE_H_1"/>
    <property type="match status" value="1"/>
</dbReference>
<dbReference type="PANTHER" id="PTHR46387:SF2">
    <property type="entry name" value="RIBONUCLEASE HI"/>
    <property type="match status" value="1"/>
</dbReference>
<dbReference type="HOGENOM" id="CLU_095977_0_2_0"/>
<dbReference type="PANTHER" id="PTHR46387">
    <property type="entry name" value="POLYNUCLEOTIDYL TRANSFERASE, RIBONUCLEASE H-LIKE SUPERFAMILY PROTEIN"/>
    <property type="match status" value="1"/>
</dbReference>
<dbReference type="EMBL" id="CP001968">
    <property type="protein sequence ID" value="ADD68514.1"/>
    <property type="molecule type" value="Genomic_DNA"/>
</dbReference>
<dbReference type="InParanoid" id="D4H0K1"/>
<evidence type="ECO:0000313" key="2">
    <source>
        <dbReference type="EMBL" id="ADD68514.1"/>
    </source>
</evidence>
<dbReference type="Proteomes" id="UP000002012">
    <property type="component" value="Chromosome"/>
</dbReference>
<sequence length="133" mass="14570">MPDIKIFSDGACRGNPGPAGCGYIIYADGQEIASGTKFIGTATNNLAEYNALLVAAKDPILNQFDKLNFYLDSELVVKQMKGEYKLKNEGLIPVKLQIDKVLNGKQVTFNHVPRAQNKEADKLANMAIDEHSI</sequence>
<name>D4H0K1_DENA2</name>
<evidence type="ECO:0000313" key="3">
    <source>
        <dbReference type="Proteomes" id="UP000002012"/>
    </source>
</evidence>
<accession>D4H0K1</accession>